<feature type="transmembrane region" description="Helical" evidence="2">
    <location>
        <begin position="158"/>
        <end position="180"/>
    </location>
</feature>
<feature type="transmembrane region" description="Helical" evidence="2">
    <location>
        <begin position="122"/>
        <end position="146"/>
    </location>
</feature>
<gene>
    <name evidence="4" type="ORF">CAMP_LOCUS4850</name>
</gene>
<comment type="caution">
    <text evidence="4">The sequence shown here is derived from an EMBL/GenBank/DDBJ whole genome shotgun (WGS) entry which is preliminary data.</text>
</comment>
<evidence type="ECO:0000256" key="2">
    <source>
        <dbReference type="SAM" id="Phobius"/>
    </source>
</evidence>
<reference evidence="4" key="1">
    <citation type="submission" date="2022-11" db="EMBL/GenBank/DDBJ databases">
        <authorList>
            <person name="Kikuchi T."/>
        </authorList>
    </citation>
    <scope>NUCLEOTIDE SEQUENCE</scope>
    <source>
        <strain evidence="4">PS1010</strain>
    </source>
</reference>
<dbReference type="EMBL" id="CANHGI010000002">
    <property type="protein sequence ID" value="CAI5442213.1"/>
    <property type="molecule type" value="Genomic_DNA"/>
</dbReference>
<feature type="transmembrane region" description="Helical" evidence="2">
    <location>
        <begin position="21"/>
        <end position="38"/>
    </location>
</feature>
<dbReference type="OrthoDB" id="2985014at2759"/>
<dbReference type="PANTHER" id="PTHR45757:SF27">
    <property type="entry name" value="MAJOR FACILITATOR SUPERFAMILY (MFS) PROFILE DOMAIN-CONTAINING PROTEIN"/>
    <property type="match status" value="1"/>
</dbReference>
<comment type="subcellular location">
    <subcellularLocation>
        <location evidence="1">Membrane</location>
        <topology evidence="1">Multi-pass membrane protein</topology>
    </subcellularLocation>
</comment>
<dbReference type="GO" id="GO:0022857">
    <property type="term" value="F:transmembrane transporter activity"/>
    <property type="evidence" value="ECO:0007669"/>
    <property type="project" value="InterPro"/>
</dbReference>
<dbReference type="PROSITE" id="PS50850">
    <property type="entry name" value="MFS"/>
    <property type="match status" value="1"/>
</dbReference>
<dbReference type="InterPro" id="IPR011701">
    <property type="entry name" value="MFS"/>
</dbReference>
<feature type="transmembrane region" description="Helical" evidence="2">
    <location>
        <begin position="71"/>
        <end position="89"/>
    </location>
</feature>
<feature type="transmembrane region" description="Helical" evidence="2">
    <location>
        <begin position="323"/>
        <end position="342"/>
    </location>
</feature>
<dbReference type="AlphaFoldDB" id="A0A9P1ICS0"/>
<feature type="transmembrane region" description="Helical" evidence="2">
    <location>
        <begin position="96"/>
        <end position="116"/>
    </location>
</feature>
<keyword evidence="5" id="KW-1185">Reference proteome</keyword>
<dbReference type="Pfam" id="PF07690">
    <property type="entry name" value="MFS_1"/>
    <property type="match status" value="1"/>
</dbReference>
<feature type="transmembrane region" description="Helical" evidence="2">
    <location>
        <begin position="381"/>
        <end position="405"/>
    </location>
</feature>
<feature type="transmembrane region" description="Helical" evidence="2">
    <location>
        <begin position="252"/>
        <end position="274"/>
    </location>
</feature>
<feature type="transmembrane region" description="Helical" evidence="2">
    <location>
        <begin position="417"/>
        <end position="436"/>
    </location>
</feature>
<protein>
    <recommendedName>
        <fullName evidence="3">Major facilitator superfamily (MFS) profile domain-containing protein</fullName>
    </recommendedName>
</protein>
<proteinExistence type="predicted"/>
<dbReference type="Proteomes" id="UP001152747">
    <property type="component" value="Unassembled WGS sequence"/>
</dbReference>
<dbReference type="InterPro" id="IPR020846">
    <property type="entry name" value="MFS_dom"/>
</dbReference>
<sequence length="460" mass="50663">MSTTASSLEKSGMFFAHRTRFIVLILGLMFIMFTNSNYNTITFSVICMEDVVEEQSKNTNETHWLETSSKVSAVFSAGAVGAIVGLIPSVPFTNLLGIRVVLSFYGIVASLATLLMPLAVEIGYFAVIVMRFCQGFGTSILFSSIGSISEGWSPITEISTYVAILSAGFQISNIILMPAAGILCDSDWGWRSIYYIFGGSATLFNILFFFFFTDRASMHRNVSKKELAIIDNGRVENNAKSVPYLAICKDKVVLSVWLTAVGGNLSMMCLIIYGPTYLNKVLHLDVKETGFSNAIPYILAALVKFICGPLSDALTFIPDVWRVVFFAAVSQGGVAIGYFVMALTNTRIVAQIAYTWSIVMLGVNVVGVVKCAQLRARHHVHFVMAVISFSAWIAVFILPIVVSFMCPDNLPEQWSRFFIVVGIWVVVMNVPFPFFASVEAADYTKPEFSQKVTPEVDVEK</sequence>
<feature type="transmembrane region" description="Helical" evidence="2">
    <location>
        <begin position="192"/>
        <end position="212"/>
    </location>
</feature>
<keyword evidence="2" id="KW-0472">Membrane</keyword>
<evidence type="ECO:0000256" key="1">
    <source>
        <dbReference type="ARBA" id="ARBA00004141"/>
    </source>
</evidence>
<keyword evidence="2" id="KW-1133">Transmembrane helix</keyword>
<feature type="domain" description="Major facilitator superfamily (MFS) profile" evidence="3">
    <location>
        <begin position="20"/>
        <end position="439"/>
    </location>
</feature>
<dbReference type="SUPFAM" id="SSF103473">
    <property type="entry name" value="MFS general substrate transporter"/>
    <property type="match status" value="1"/>
</dbReference>
<evidence type="ECO:0000313" key="5">
    <source>
        <dbReference type="Proteomes" id="UP001152747"/>
    </source>
</evidence>
<evidence type="ECO:0000259" key="3">
    <source>
        <dbReference type="PROSITE" id="PS50850"/>
    </source>
</evidence>
<feature type="transmembrane region" description="Helical" evidence="2">
    <location>
        <begin position="348"/>
        <end position="369"/>
    </location>
</feature>
<dbReference type="GO" id="GO:0016020">
    <property type="term" value="C:membrane"/>
    <property type="evidence" value="ECO:0007669"/>
    <property type="project" value="UniProtKB-SubCell"/>
</dbReference>
<evidence type="ECO:0000313" key="4">
    <source>
        <dbReference type="EMBL" id="CAI5442213.1"/>
    </source>
</evidence>
<keyword evidence="2" id="KW-0812">Transmembrane</keyword>
<dbReference type="Gene3D" id="1.20.1250.20">
    <property type="entry name" value="MFS general substrate transporter like domains"/>
    <property type="match status" value="2"/>
</dbReference>
<dbReference type="InterPro" id="IPR036259">
    <property type="entry name" value="MFS_trans_sf"/>
</dbReference>
<organism evidence="4 5">
    <name type="scientific">Caenorhabditis angaria</name>
    <dbReference type="NCBI Taxonomy" id="860376"/>
    <lineage>
        <taxon>Eukaryota</taxon>
        <taxon>Metazoa</taxon>
        <taxon>Ecdysozoa</taxon>
        <taxon>Nematoda</taxon>
        <taxon>Chromadorea</taxon>
        <taxon>Rhabditida</taxon>
        <taxon>Rhabditina</taxon>
        <taxon>Rhabditomorpha</taxon>
        <taxon>Rhabditoidea</taxon>
        <taxon>Rhabditidae</taxon>
        <taxon>Peloderinae</taxon>
        <taxon>Caenorhabditis</taxon>
    </lineage>
</organism>
<dbReference type="PANTHER" id="PTHR45757">
    <property type="entry name" value="PROTEIN CBG23364-RELATED"/>
    <property type="match status" value="1"/>
</dbReference>
<accession>A0A9P1ICS0</accession>
<feature type="transmembrane region" description="Helical" evidence="2">
    <location>
        <begin position="294"/>
        <end position="311"/>
    </location>
</feature>
<name>A0A9P1ICS0_9PELO</name>